<dbReference type="Gene3D" id="3.30.710.10">
    <property type="entry name" value="Potassium Channel Kv1.1, Chain A"/>
    <property type="match status" value="1"/>
</dbReference>
<dbReference type="InterPro" id="IPR000210">
    <property type="entry name" value="BTB/POZ_dom"/>
</dbReference>
<dbReference type="CDD" id="cd18186">
    <property type="entry name" value="BTB_POZ_ZBTB_KLHL-like"/>
    <property type="match status" value="1"/>
</dbReference>
<feature type="compositionally biased region" description="Polar residues" evidence="2">
    <location>
        <begin position="22"/>
        <end position="38"/>
    </location>
</feature>
<evidence type="ECO:0000259" key="3">
    <source>
        <dbReference type="Pfam" id="PF00651"/>
    </source>
</evidence>
<accession>A0AAD3DUN1</accession>
<dbReference type="Pfam" id="PF00651">
    <property type="entry name" value="BTB"/>
    <property type="match status" value="1"/>
</dbReference>
<dbReference type="SUPFAM" id="SSF54695">
    <property type="entry name" value="POZ domain"/>
    <property type="match status" value="1"/>
</dbReference>
<comment type="pathway">
    <text evidence="1">Protein modification; protein ubiquitination.</text>
</comment>
<organism evidence="4 5">
    <name type="scientific">Astrephomene gubernaculifera</name>
    <dbReference type="NCBI Taxonomy" id="47775"/>
    <lineage>
        <taxon>Eukaryota</taxon>
        <taxon>Viridiplantae</taxon>
        <taxon>Chlorophyta</taxon>
        <taxon>core chlorophytes</taxon>
        <taxon>Chlorophyceae</taxon>
        <taxon>CS clade</taxon>
        <taxon>Chlamydomonadales</taxon>
        <taxon>Astrephomenaceae</taxon>
        <taxon>Astrephomene</taxon>
    </lineage>
</organism>
<feature type="domain" description="BTB" evidence="3">
    <location>
        <begin position="65"/>
        <end position="157"/>
    </location>
</feature>
<dbReference type="Proteomes" id="UP001054857">
    <property type="component" value="Unassembled WGS sequence"/>
</dbReference>
<dbReference type="EMBL" id="BMAR01000016">
    <property type="protein sequence ID" value="GFR46962.1"/>
    <property type="molecule type" value="Genomic_DNA"/>
</dbReference>
<evidence type="ECO:0000256" key="2">
    <source>
        <dbReference type="SAM" id="MobiDB-lite"/>
    </source>
</evidence>
<evidence type="ECO:0000256" key="1">
    <source>
        <dbReference type="ARBA" id="ARBA00004906"/>
    </source>
</evidence>
<feature type="region of interest" description="Disordered" evidence="2">
    <location>
        <begin position="1"/>
        <end position="45"/>
    </location>
</feature>
<comment type="caution">
    <text evidence="4">The sequence shown here is derived from an EMBL/GenBank/DDBJ whole genome shotgun (WGS) entry which is preliminary data.</text>
</comment>
<dbReference type="AlphaFoldDB" id="A0AAD3DUN1"/>
<sequence>MSEEQDRKRPRPIPDDEEKAQQVGSGVNLGGTNPSAQLQGEGPVTTDIPATSTLLTAASPLQLLLRDGVLLDSNACVLSQASSVLRETLRLPLSQPGVLELREDDPQAWSAALQMISLQVYPMDVVNWDNVERLLVLADKYDMTLVRHTCADFLARKSSVGELSMNQPLTSPRNPLRAVSLVDSYCSGIASLQTLHTAVHKALDTALAPLTVPLLKSKQTCADVVRLLGELETGLTSTGGDSCFAGISPSVQAAVMRGLITSLRGVAAAAPICHVCNSAVGRCEPLVHRSCLNLSVSAGIPIRR</sequence>
<keyword evidence="5" id="KW-1185">Reference proteome</keyword>
<dbReference type="InterPro" id="IPR011333">
    <property type="entry name" value="SKP1/BTB/POZ_sf"/>
</dbReference>
<protein>
    <recommendedName>
        <fullName evidence="3">BTB domain-containing protein</fullName>
    </recommendedName>
</protein>
<evidence type="ECO:0000313" key="5">
    <source>
        <dbReference type="Proteomes" id="UP001054857"/>
    </source>
</evidence>
<evidence type="ECO:0000313" key="4">
    <source>
        <dbReference type="EMBL" id="GFR46962.1"/>
    </source>
</evidence>
<gene>
    <name evidence="4" type="ORF">Agub_g8614</name>
</gene>
<reference evidence="4 5" key="1">
    <citation type="journal article" date="2021" name="Sci. Rep.">
        <title>Genome sequencing of the multicellular alga Astrephomene provides insights into convergent evolution of germ-soma differentiation.</title>
        <authorList>
            <person name="Yamashita S."/>
            <person name="Yamamoto K."/>
            <person name="Matsuzaki R."/>
            <person name="Suzuki S."/>
            <person name="Yamaguchi H."/>
            <person name="Hirooka S."/>
            <person name="Minakuchi Y."/>
            <person name="Miyagishima S."/>
            <person name="Kawachi M."/>
            <person name="Toyoda A."/>
            <person name="Nozaki H."/>
        </authorList>
    </citation>
    <scope>NUCLEOTIDE SEQUENCE [LARGE SCALE GENOMIC DNA]</scope>
    <source>
        <strain evidence="4 5">NIES-4017</strain>
    </source>
</reference>
<name>A0AAD3DUN1_9CHLO</name>
<proteinExistence type="predicted"/>